<keyword evidence="2" id="KW-1185">Reference proteome</keyword>
<organism evidence="1 2">
    <name type="scientific">Entomophthora muscae</name>
    <dbReference type="NCBI Taxonomy" id="34485"/>
    <lineage>
        <taxon>Eukaryota</taxon>
        <taxon>Fungi</taxon>
        <taxon>Fungi incertae sedis</taxon>
        <taxon>Zoopagomycota</taxon>
        <taxon>Entomophthoromycotina</taxon>
        <taxon>Entomophthoromycetes</taxon>
        <taxon>Entomophthorales</taxon>
        <taxon>Entomophthoraceae</taxon>
        <taxon>Entomophthora</taxon>
    </lineage>
</organism>
<dbReference type="EMBL" id="QTSX02000063">
    <property type="protein sequence ID" value="KAJ9089151.1"/>
    <property type="molecule type" value="Genomic_DNA"/>
</dbReference>
<evidence type="ECO:0000313" key="2">
    <source>
        <dbReference type="Proteomes" id="UP001165960"/>
    </source>
</evidence>
<dbReference type="Proteomes" id="UP001165960">
    <property type="component" value="Unassembled WGS sequence"/>
</dbReference>
<sequence length="87" mass="9586">MKNTLITILVLSQVSAQEILTDLLCNNLGLLEGFIVGGLESDLSPVKDFGKANLGAFAEKLPENIKDDFEDKDLKRCSKSHCSGYRR</sequence>
<gene>
    <name evidence="1" type="ORF">DSO57_1015866</name>
</gene>
<evidence type="ECO:0000313" key="1">
    <source>
        <dbReference type="EMBL" id="KAJ9089151.1"/>
    </source>
</evidence>
<accession>A0ACC2UQY9</accession>
<comment type="caution">
    <text evidence="1">The sequence shown here is derived from an EMBL/GenBank/DDBJ whole genome shotgun (WGS) entry which is preliminary data.</text>
</comment>
<proteinExistence type="predicted"/>
<protein>
    <submittedName>
        <fullName evidence="1">Uncharacterized protein</fullName>
    </submittedName>
</protein>
<name>A0ACC2UQY9_9FUNG</name>
<reference evidence="1" key="1">
    <citation type="submission" date="2022-04" db="EMBL/GenBank/DDBJ databases">
        <title>Genome of the entomopathogenic fungus Entomophthora muscae.</title>
        <authorList>
            <person name="Elya C."/>
            <person name="Lovett B.R."/>
            <person name="Lee E."/>
            <person name="Macias A.M."/>
            <person name="Hajek A.E."/>
            <person name="De Bivort B.L."/>
            <person name="Kasson M.T."/>
            <person name="De Fine Licht H.H."/>
            <person name="Stajich J.E."/>
        </authorList>
    </citation>
    <scope>NUCLEOTIDE SEQUENCE</scope>
    <source>
        <strain evidence="1">Berkeley</strain>
    </source>
</reference>